<gene>
    <name evidence="1" type="ORF">BKA67DRAFT_532709</name>
</gene>
<keyword evidence="2" id="KW-1185">Reference proteome</keyword>
<evidence type="ECO:0000313" key="1">
    <source>
        <dbReference type="EMBL" id="KAH6657502.1"/>
    </source>
</evidence>
<evidence type="ECO:0000313" key="2">
    <source>
        <dbReference type="Proteomes" id="UP000758603"/>
    </source>
</evidence>
<dbReference type="OrthoDB" id="2157530at2759"/>
<reference evidence="1" key="1">
    <citation type="journal article" date="2021" name="Nat. Commun.">
        <title>Genetic determinants of endophytism in the Arabidopsis root mycobiome.</title>
        <authorList>
            <person name="Mesny F."/>
            <person name="Miyauchi S."/>
            <person name="Thiergart T."/>
            <person name="Pickel B."/>
            <person name="Atanasova L."/>
            <person name="Karlsson M."/>
            <person name="Huettel B."/>
            <person name="Barry K.W."/>
            <person name="Haridas S."/>
            <person name="Chen C."/>
            <person name="Bauer D."/>
            <person name="Andreopoulos W."/>
            <person name="Pangilinan J."/>
            <person name="LaButti K."/>
            <person name="Riley R."/>
            <person name="Lipzen A."/>
            <person name="Clum A."/>
            <person name="Drula E."/>
            <person name="Henrissat B."/>
            <person name="Kohler A."/>
            <person name="Grigoriev I.V."/>
            <person name="Martin F.M."/>
            <person name="Hacquard S."/>
        </authorList>
    </citation>
    <scope>NUCLEOTIDE SEQUENCE</scope>
    <source>
        <strain evidence="1">MPI-SDFR-AT-0073</strain>
    </source>
</reference>
<dbReference type="EMBL" id="JAGPXC010000002">
    <property type="protein sequence ID" value="KAH6657502.1"/>
    <property type="molecule type" value="Genomic_DNA"/>
</dbReference>
<dbReference type="Proteomes" id="UP000758603">
    <property type="component" value="Unassembled WGS sequence"/>
</dbReference>
<dbReference type="InterPro" id="IPR052895">
    <property type="entry name" value="HetReg/Transcr_Mod"/>
</dbReference>
<dbReference type="AlphaFoldDB" id="A0A9P8USW7"/>
<dbReference type="RefSeq" id="XP_045961736.1">
    <property type="nucleotide sequence ID" value="XM_046099572.1"/>
</dbReference>
<protein>
    <submittedName>
        <fullName evidence="1">Uncharacterized protein</fullName>
    </submittedName>
</protein>
<accession>A0A9P8USW7</accession>
<sequence>MDPRDRIYGILNILDDRLALRTVPDYTQTPTQVFEDVATRFIQSFKNLDILVACEFALNHAGPSWMPDWSKPTAVGCPESAFFGSLPVQMYTEITDKALRAVGRIASLVEDTVEDIFGSCRSYTDWLQAISSVIQMAFEKPHPDTDILLESCTRALGSL</sequence>
<organism evidence="1 2">
    <name type="scientific">Truncatella angustata</name>
    <dbReference type="NCBI Taxonomy" id="152316"/>
    <lineage>
        <taxon>Eukaryota</taxon>
        <taxon>Fungi</taxon>
        <taxon>Dikarya</taxon>
        <taxon>Ascomycota</taxon>
        <taxon>Pezizomycotina</taxon>
        <taxon>Sordariomycetes</taxon>
        <taxon>Xylariomycetidae</taxon>
        <taxon>Amphisphaeriales</taxon>
        <taxon>Sporocadaceae</taxon>
        <taxon>Truncatella</taxon>
    </lineage>
</organism>
<name>A0A9P8USW7_9PEZI</name>
<comment type="caution">
    <text evidence="1">The sequence shown here is derived from an EMBL/GenBank/DDBJ whole genome shotgun (WGS) entry which is preliminary data.</text>
</comment>
<dbReference type="PANTHER" id="PTHR24148">
    <property type="entry name" value="ANKYRIN REPEAT DOMAIN-CONTAINING PROTEIN 39 HOMOLOG-RELATED"/>
    <property type="match status" value="1"/>
</dbReference>
<proteinExistence type="predicted"/>
<dbReference type="GeneID" id="70128464"/>
<dbReference type="PANTHER" id="PTHR24148:SF64">
    <property type="entry name" value="HETEROKARYON INCOMPATIBILITY DOMAIN-CONTAINING PROTEIN"/>
    <property type="match status" value="1"/>
</dbReference>